<evidence type="ECO:0000256" key="1">
    <source>
        <dbReference type="SAM" id="Phobius"/>
    </source>
</evidence>
<dbReference type="EMBL" id="JAACBX020000002">
    <property type="protein sequence ID" value="MBM0244088.1"/>
    <property type="molecule type" value="Genomic_DNA"/>
</dbReference>
<evidence type="ECO:0000313" key="3">
    <source>
        <dbReference type="EMBL" id="RMB59323.1"/>
    </source>
</evidence>
<gene>
    <name evidence="3" type="ORF">D9543_07035</name>
    <name evidence="2" type="ORF">GWO63_007375</name>
</gene>
<accession>A0A3M0GCL8</accession>
<keyword evidence="1" id="KW-1133">Transmembrane helix</keyword>
<keyword evidence="1" id="KW-0472">Membrane</keyword>
<keyword evidence="5" id="KW-1185">Reference proteome</keyword>
<feature type="transmembrane region" description="Helical" evidence="1">
    <location>
        <begin position="52"/>
        <end position="72"/>
    </location>
</feature>
<dbReference type="GeneID" id="92746322"/>
<keyword evidence="1" id="KW-0812">Transmembrane</keyword>
<feature type="transmembrane region" description="Helical" evidence="1">
    <location>
        <begin position="93"/>
        <end position="110"/>
    </location>
</feature>
<dbReference type="EMBL" id="REGC01000008">
    <property type="protein sequence ID" value="RMB59323.1"/>
    <property type="molecule type" value="Genomic_DNA"/>
</dbReference>
<feature type="transmembrane region" description="Helical" evidence="1">
    <location>
        <begin position="116"/>
        <end position="133"/>
    </location>
</feature>
<dbReference type="Proteomes" id="UP001518680">
    <property type="component" value="Unassembled WGS sequence"/>
</dbReference>
<dbReference type="RefSeq" id="WP_121912259.1">
    <property type="nucleotide sequence ID" value="NZ_CP068292.1"/>
</dbReference>
<evidence type="ECO:0000313" key="5">
    <source>
        <dbReference type="Proteomes" id="UP001518680"/>
    </source>
</evidence>
<evidence type="ECO:0000313" key="4">
    <source>
        <dbReference type="Proteomes" id="UP000270649"/>
    </source>
</evidence>
<sequence>MEDELKKSLEFNDSLQDNGAERKRLVQNILLVIALAASYLGVSLLSELLHPVAVLIFYFVLVGLMVWAHLHHQSKVRPSYRQDPYSQPKADKKYYAGMAVMLFPIFVPNLLREHAWAMVIFVVVWAAAMVWALQSRALDLAARQGAGRSAQ</sequence>
<organism evidence="3 4">
    <name type="scientific">Corynebacterium macginleyi</name>
    <dbReference type="NCBI Taxonomy" id="38290"/>
    <lineage>
        <taxon>Bacteria</taxon>
        <taxon>Bacillati</taxon>
        <taxon>Actinomycetota</taxon>
        <taxon>Actinomycetes</taxon>
        <taxon>Mycobacteriales</taxon>
        <taxon>Corynebacteriaceae</taxon>
        <taxon>Corynebacterium</taxon>
    </lineage>
</organism>
<protein>
    <submittedName>
        <fullName evidence="3">Cb-type cytochrome C oxidase subunit IV</fullName>
    </submittedName>
</protein>
<dbReference type="AlphaFoldDB" id="A0A3M0GCL8"/>
<proteinExistence type="predicted"/>
<reference evidence="2 5" key="2">
    <citation type="submission" date="2021-01" db="EMBL/GenBank/DDBJ databases">
        <title>Complete genome sequences of Corynebacterium macginleyi strains isolated from infectious keratitis.</title>
        <authorList>
            <person name="Sagerfors S."/>
            <person name="Poehlein A."/>
            <person name="Soderquist B."/>
            <person name="Bruggemann H."/>
        </authorList>
    </citation>
    <scope>NUCLEOTIDE SEQUENCE [LARGE SCALE GENOMIC DNA]</scope>
    <source>
        <strain evidence="2 5">12T220</strain>
    </source>
</reference>
<reference evidence="3 4" key="1">
    <citation type="submission" date="2018-10" db="EMBL/GenBank/DDBJ databases">
        <title>Corynebacterium macginleyi genome sequencing and assembly of the type strain and two clinical samples.</title>
        <authorList>
            <person name="Bernier A.-M."/>
            <person name="Bernard K."/>
        </authorList>
    </citation>
    <scope>NUCLEOTIDE SEQUENCE [LARGE SCALE GENOMIC DNA]</scope>
    <source>
        <strain evidence="3 4">NML 120205</strain>
    </source>
</reference>
<comment type="caution">
    <text evidence="3">The sequence shown here is derived from an EMBL/GenBank/DDBJ whole genome shotgun (WGS) entry which is preliminary data.</text>
</comment>
<evidence type="ECO:0000313" key="2">
    <source>
        <dbReference type="EMBL" id="MBM0244088.1"/>
    </source>
</evidence>
<name>A0A3M0GCL8_9CORY</name>
<feature type="transmembrane region" description="Helical" evidence="1">
    <location>
        <begin position="25"/>
        <end position="46"/>
    </location>
</feature>
<dbReference type="Proteomes" id="UP000270649">
    <property type="component" value="Unassembled WGS sequence"/>
</dbReference>
<dbReference type="OrthoDB" id="4421413at2"/>